<proteinExistence type="predicted"/>
<name>A0AAD5BTS0_AMBAR</name>
<gene>
    <name evidence="1" type="ORF">M8C21_004789</name>
</gene>
<reference evidence="1" key="1">
    <citation type="submission" date="2022-06" db="EMBL/GenBank/DDBJ databases">
        <title>Uncovering the hologenomic basis of an extraordinary plant invasion.</title>
        <authorList>
            <person name="Bieker V.C."/>
            <person name="Martin M.D."/>
            <person name="Gilbert T."/>
            <person name="Hodgins K."/>
            <person name="Battlay P."/>
            <person name="Petersen B."/>
            <person name="Wilson J."/>
        </authorList>
    </citation>
    <scope>NUCLEOTIDE SEQUENCE</scope>
    <source>
        <strain evidence="1">AA19_3_7</strain>
        <tissue evidence="1">Leaf</tissue>
    </source>
</reference>
<sequence length="83" mass="9637">FMWPCNVYCVRYWHRNDSGSYVVLFCSMEHEIYGSEPGYMSAHTSGRSHLFLMLSHVTLDFASSIQHLYMVSGQFDCVSLFLL</sequence>
<comment type="caution">
    <text evidence="1">The sequence shown here is derived from an EMBL/GenBank/DDBJ whole genome shotgun (WGS) entry which is preliminary data.</text>
</comment>
<protein>
    <submittedName>
        <fullName evidence="1">Uncharacterized protein</fullName>
    </submittedName>
</protein>
<dbReference type="EMBL" id="JAMZMK010011018">
    <property type="protein sequence ID" value="KAI7729335.1"/>
    <property type="molecule type" value="Genomic_DNA"/>
</dbReference>
<accession>A0AAD5BTS0</accession>
<dbReference type="Gene3D" id="3.30.530.20">
    <property type="match status" value="1"/>
</dbReference>
<dbReference type="InterPro" id="IPR023393">
    <property type="entry name" value="START-like_dom_sf"/>
</dbReference>
<feature type="non-terminal residue" evidence="1">
    <location>
        <position position="1"/>
    </location>
</feature>
<evidence type="ECO:0000313" key="2">
    <source>
        <dbReference type="Proteomes" id="UP001206925"/>
    </source>
</evidence>
<evidence type="ECO:0000313" key="1">
    <source>
        <dbReference type="EMBL" id="KAI7729335.1"/>
    </source>
</evidence>
<organism evidence="1 2">
    <name type="scientific">Ambrosia artemisiifolia</name>
    <name type="common">Common ragweed</name>
    <dbReference type="NCBI Taxonomy" id="4212"/>
    <lineage>
        <taxon>Eukaryota</taxon>
        <taxon>Viridiplantae</taxon>
        <taxon>Streptophyta</taxon>
        <taxon>Embryophyta</taxon>
        <taxon>Tracheophyta</taxon>
        <taxon>Spermatophyta</taxon>
        <taxon>Magnoliopsida</taxon>
        <taxon>eudicotyledons</taxon>
        <taxon>Gunneridae</taxon>
        <taxon>Pentapetalae</taxon>
        <taxon>asterids</taxon>
        <taxon>campanulids</taxon>
        <taxon>Asterales</taxon>
        <taxon>Asteraceae</taxon>
        <taxon>Asteroideae</taxon>
        <taxon>Heliantheae alliance</taxon>
        <taxon>Heliantheae</taxon>
        <taxon>Ambrosia</taxon>
    </lineage>
</organism>
<dbReference type="Proteomes" id="UP001206925">
    <property type="component" value="Unassembled WGS sequence"/>
</dbReference>
<keyword evidence="2" id="KW-1185">Reference proteome</keyword>
<dbReference type="AlphaFoldDB" id="A0AAD5BTS0"/>